<evidence type="ECO:0000313" key="15">
    <source>
        <dbReference type="Proteomes" id="UP000664203"/>
    </source>
</evidence>
<comment type="caution">
    <text evidence="14">The sequence shown here is derived from an EMBL/GenBank/DDBJ whole genome shotgun (WGS) entry which is preliminary data.</text>
</comment>
<feature type="domain" description="Beta-mannosidase-like galactose-binding" evidence="13">
    <location>
        <begin position="13"/>
        <end position="184"/>
    </location>
</feature>
<evidence type="ECO:0000256" key="4">
    <source>
        <dbReference type="ARBA" id="ARBA00022801"/>
    </source>
</evidence>
<dbReference type="InterPro" id="IPR013783">
    <property type="entry name" value="Ig-like_fold"/>
</dbReference>
<evidence type="ECO:0000256" key="9">
    <source>
        <dbReference type="ARBA" id="ARBA00041069"/>
    </source>
</evidence>
<dbReference type="Pfam" id="PF17786">
    <property type="entry name" value="Mannosidase_ig"/>
    <property type="match status" value="1"/>
</dbReference>
<evidence type="ECO:0000313" key="14">
    <source>
        <dbReference type="EMBL" id="CAF9906521.1"/>
    </source>
</evidence>
<dbReference type="GO" id="GO:0000272">
    <property type="term" value="P:polysaccharide catabolic process"/>
    <property type="evidence" value="ECO:0007669"/>
    <property type="project" value="UniProtKB-KW"/>
</dbReference>
<evidence type="ECO:0000256" key="7">
    <source>
        <dbReference type="ARBA" id="ARBA00023326"/>
    </source>
</evidence>
<dbReference type="AlphaFoldDB" id="A0A8H3EG21"/>
<keyword evidence="4" id="KW-0378">Hydrolase</keyword>
<dbReference type="InterPro" id="IPR054593">
    <property type="entry name" value="Beta-mannosidase-like_N2"/>
</dbReference>
<comment type="catalytic activity">
    <reaction evidence="1">
        <text>Hydrolysis of terminal, non-reducing beta-D-mannose residues in beta-D-mannosides.</text>
        <dbReference type="EC" id="3.2.1.25"/>
    </reaction>
</comment>
<comment type="pathway">
    <text evidence="2">Glycan metabolism; N-glycan degradation.</text>
</comment>
<feature type="domain" description="Glycoside hydrolase family 2 immunoglobulin-like beta-sandwich" evidence="11">
    <location>
        <begin position="193"/>
        <end position="295"/>
    </location>
</feature>
<dbReference type="GO" id="GO:0004567">
    <property type="term" value="F:beta-mannosidase activity"/>
    <property type="evidence" value="ECO:0007669"/>
    <property type="project" value="UniProtKB-EC"/>
</dbReference>
<dbReference type="Proteomes" id="UP000664203">
    <property type="component" value="Unassembled WGS sequence"/>
</dbReference>
<reference evidence="14" key="1">
    <citation type="submission" date="2021-03" db="EMBL/GenBank/DDBJ databases">
        <authorList>
            <person name="Tagirdzhanova G."/>
        </authorList>
    </citation>
    <scope>NUCLEOTIDE SEQUENCE</scope>
</reference>
<dbReference type="Pfam" id="PF00703">
    <property type="entry name" value="Glyco_hydro_2"/>
    <property type="match status" value="1"/>
</dbReference>
<dbReference type="Pfam" id="PF22666">
    <property type="entry name" value="Glyco_hydro_2_N2"/>
    <property type="match status" value="1"/>
</dbReference>
<dbReference type="Gene3D" id="2.60.120.260">
    <property type="entry name" value="Galactose-binding domain-like"/>
    <property type="match status" value="1"/>
</dbReference>
<proteinExistence type="inferred from homology"/>
<evidence type="ECO:0000256" key="10">
    <source>
        <dbReference type="ARBA" id="ARBA00041614"/>
    </source>
</evidence>
<evidence type="ECO:0000256" key="1">
    <source>
        <dbReference type="ARBA" id="ARBA00000829"/>
    </source>
</evidence>
<dbReference type="EMBL" id="CAJPDR010000017">
    <property type="protein sequence ID" value="CAF9906521.1"/>
    <property type="molecule type" value="Genomic_DNA"/>
</dbReference>
<evidence type="ECO:0000256" key="2">
    <source>
        <dbReference type="ARBA" id="ARBA00004740"/>
    </source>
</evidence>
<name>A0A8H3EG21_9LECA</name>
<dbReference type="InterPro" id="IPR050887">
    <property type="entry name" value="Beta-mannosidase_GH2"/>
</dbReference>
<dbReference type="SUPFAM" id="SSF49785">
    <property type="entry name" value="Galactose-binding domain-like"/>
    <property type="match status" value="1"/>
</dbReference>
<gene>
    <name evidence="14" type="ORF">ALECFALPRED_002415</name>
</gene>
<dbReference type="SUPFAM" id="SSF49303">
    <property type="entry name" value="beta-Galactosidase/glucuronidase domain"/>
    <property type="match status" value="2"/>
</dbReference>
<dbReference type="FunFam" id="3.20.20.80:FF:000050">
    <property type="entry name" value="Beta-mannosidase B"/>
    <property type="match status" value="1"/>
</dbReference>
<dbReference type="PANTHER" id="PTHR43730">
    <property type="entry name" value="BETA-MANNOSIDASE"/>
    <property type="match status" value="1"/>
</dbReference>
<evidence type="ECO:0000256" key="6">
    <source>
        <dbReference type="ARBA" id="ARBA00023295"/>
    </source>
</evidence>
<dbReference type="PANTHER" id="PTHR43730:SF1">
    <property type="entry name" value="BETA-MANNOSIDASE"/>
    <property type="match status" value="1"/>
</dbReference>
<dbReference type="Gene3D" id="3.20.20.80">
    <property type="entry name" value="Glycosidases"/>
    <property type="match status" value="1"/>
</dbReference>
<protein>
    <recommendedName>
        <fullName evidence="9">Beta-mannosidase B</fullName>
        <ecNumber evidence="3">3.2.1.25</ecNumber>
    </recommendedName>
    <alternativeName>
        <fullName evidence="10">Mannanase B</fullName>
    </alternativeName>
</protein>
<evidence type="ECO:0000259" key="12">
    <source>
        <dbReference type="Pfam" id="PF17786"/>
    </source>
</evidence>
<evidence type="ECO:0000256" key="8">
    <source>
        <dbReference type="ARBA" id="ARBA00038429"/>
    </source>
</evidence>
<keyword evidence="15" id="KW-1185">Reference proteome</keyword>
<evidence type="ECO:0000259" key="11">
    <source>
        <dbReference type="Pfam" id="PF00703"/>
    </source>
</evidence>
<dbReference type="InterPro" id="IPR006102">
    <property type="entry name" value="Ig-like_GH2"/>
</dbReference>
<dbReference type="Gene3D" id="2.60.40.10">
    <property type="entry name" value="Immunoglobulins"/>
    <property type="match status" value="1"/>
</dbReference>
<keyword evidence="5" id="KW-0119">Carbohydrate metabolism</keyword>
<dbReference type="SUPFAM" id="SSF51445">
    <property type="entry name" value="(Trans)glycosidases"/>
    <property type="match status" value="1"/>
</dbReference>
<organism evidence="14 15">
    <name type="scientific">Alectoria fallacina</name>
    <dbReference type="NCBI Taxonomy" id="1903189"/>
    <lineage>
        <taxon>Eukaryota</taxon>
        <taxon>Fungi</taxon>
        <taxon>Dikarya</taxon>
        <taxon>Ascomycota</taxon>
        <taxon>Pezizomycotina</taxon>
        <taxon>Lecanoromycetes</taxon>
        <taxon>OSLEUM clade</taxon>
        <taxon>Lecanoromycetidae</taxon>
        <taxon>Lecanorales</taxon>
        <taxon>Lecanorineae</taxon>
        <taxon>Parmeliaceae</taxon>
        <taxon>Alectoria</taxon>
    </lineage>
</organism>
<accession>A0A8H3EG21</accession>
<dbReference type="GO" id="GO:0006516">
    <property type="term" value="P:glycoprotein catabolic process"/>
    <property type="evidence" value="ECO:0007669"/>
    <property type="project" value="TreeGrafter"/>
</dbReference>
<comment type="similarity">
    <text evidence="8">Belongs to the glycosyl hydrolase 2 family. Beta-mannosidase B subfamily.</text>
</comment>
<dbReference type="InterPro" id="IPR017853">
    <property type="entry name" value="GH"/>
</dbReference>
<dbReference type="InterPro" id="IPR036156">
    <property type="entry name" value="Beta-gal/glucu_dom_sf"/>
</dbReference>
<dbReference type="EC" id="3.2.1.25" evidence="3"/>
<dbReference type="OrthoDB" id="2866996at2759"/>
<keyword evidence="6" id="KW-0326">Glycosidase</keyword>
<feature type="domain" description="Mannosidase Ig/CBM-like" evidence="12">
    <location>
        <begin position="683"/>
        <end position="775"/>
    </location>
</feature>
<evidence type="ECO:0000256" key="5">
    <source>
        <dbReference type="ARBA" id="ARBA00023277"/>
    </source>
</evidence>
<sequence length="867" mass="98547">MSLRRVHPINHGWSFKQANDPSSKFLPVAQFPTNVHLDLLHHGLIPDPNIGKNEEAVQWVGEKSWVYKSNFPTPVFAAAKAVLGFDGLDTYATVVLNGVKILETKNMFIPERVDVTDILTAREPNVLEITFDSTYLIGKKLVEKYPDHYWGCWNGDPSRLAVRKAQYHYGWDWGPALLTCGPWRPISLEIYTARISDLSFTTEVCKSLRAAEIVAKVEFEGEVDEVVFDISYDGERFAQEVVVVDNGAAIATLKTQNAKLWYPLTYGEQPLYLLTATLLFKRAPLDVCQKRFGLRRCEVVQHKLEDAPGISFYFEINNIPIFCGGSNWIPADSFIPRITAQKYHDWVKMAVEGNQVMLRVWGGGIYEEQAFYDACDEMGVLVWQDFLFACGNYPAHDEFLDLVRREATANVKLLRHHPSIVLWAGNNEDYQYRETENLDYNPHDHDPESWLRSTFPARYIYEKVLADVTSSHIPNTYYHFGSPYGGKTTADSTVGDIHQWNVWHGTQQPYQKCPSLSGRLVTEFGMQGLPSIDTIDSFLPQGKDDRDRYALSSTLDFHNKADGHARRLAMYMDENIRYTFEPLEQYIYCTQLMQAECVATAYRSWKRNWKGPKREECAGALVWQLNDCWPGTSWAIADCDLRPKLAYYAVKRELQPITIGLQRTVETIPADKYTRAHVRTVRKIEMWAVNLSLKTHDVEITIHSHNLTTNERTAITSQPKHIKLPPNRSTEISIFEIPVSVKDSEEANQTVIAAYLHNKSGKQLARAVNWPEPLKWVHMPKPERIGLRLVGGEPEGEGKPSAIVLSANVCVKGLQLEVKDGERGERVVFEDNGIDVVAGEEVRVGVRGLGWDDGGRLGVRYLDMEEA</sequence>
<evidence type="ECO:0000256" key="3">
    <source>
        <dbReference type="ARBA" id="ARBA00012754"/>
    </source>
</evidence>
<dbReference type="InterPro" id="IPR008979">
    <property type="entry name" value="Galactose-bd-like_sf"/>
</dbReference>
<evidence type="ECO:0000259" key="13">
    <source>
        <dbReference type="Pfam" id="PF22666"/>
    </source>
</evidence>
<dbReference type="FunFam" id="2.60.120.260:FF:000118">
    <property type="entry name" value="Beta-mannosidase B"/>
    <property type="match status" value="1"/>
</dbReference>
<dbReference type="InterPro" id="IPR041447">
    <property type="entry name" value="Mannosidase_ig"/>
</dbReference>
<keyword evidence="7" id="KW-0624">Polysaccharide degradation</keyword>